<reference evidence="1 2" key="1">
    <citation type="journal article" date="2018" name="Nat. Ecol. Evol.">
        <title>Shark genomes provide insights into elasmobranch evolution and the origin of vertebrates.</title>
        <authorList>
            <person name="Hara Y"/>
            <person name="Yamaguchi K"/>
            <person name="Onimaru K"/>
            <person name="Kadota M"/>
            <person name="Koyanagi M"/>
            <person name="Keeley SD"/>
            <person name="Tatsumi K"/>
            <person name="Tanaka K"/>
            <person name="Motone F"/>
            <person name="Kageyama Y"/>
            <person name="Nozu R"/>
            <person name="Adachi N"/>
            <person name="Nishimura O"/>
            <person name="Nakagawa R"/>
            <person name="Tanegashima C"/>
            <person name="Kiyatake I"/>
            <person name="Matsumoto R"/>
            <person name="Murakumo K"/>
            <person name="Nishida K"/>
            <person name="Terakita A"/>
            <person name="Kuratani S"/>
            <person name="Sato K"/>
            <person name="Hyodo S Kuraku.S."/>
        </authorList>
    </citation>
    <scope>NUCLEOTIDE SEQUENCE [LARGE SCALE GENOMIC DNA]</scope>
</reference>
<dbReference type="Proteomes" id="UP000287033">
    <property type="component" value="Unassembled WGS sequence"/>
</dbReference>
<name>A0A401T1D9_CHIPU</name>
<organism evidence="1 2">
    <name type="scientific">Chiloscyllium punctatum</name>
    <name type="common">Brownbanded bambooshark</name>
    <name type="synonym">Hemiscyllium punctatum</name>
    <dbReference type="NCBI Taxonomy" id="137246"/>
    <lineage>
        <taxon>Eukaryota</taxon>
        <taxon>Metazoa</taxon>
        <taxon>Chordata</taxon>
        <taxon>Craniata</taxon>
        <taxon>Vertebrata</taxon>
        <taxon>Chondrichthyes</taxon>
        <taxon>Elasmobranchii</taxon>
        <taxon>Galeomorphii</taxon>
        <taxon>Galeoidea</taxon>
        <taxon>Orectolobiformes</taxon>
        <taxon>Hemiscylliidae</taxon>
        <taxon>Chiloscyllium</taxon>
    </lineage>
</organism>
<protein>
    <submittedName>
        <fullName evidence="1">Uncharacterized protein</fullName>
    </submittedName>
</protein>
<dbReference type="AlphaFoldDB" id="A0A401T1D9"/>
<accession>A0A401T1D9</accession>
<dbReference type="EMBL" id="BEZZ01000836">
    <property type="protein sequence ID" value="GCC36466.1"/>
    <property type="molecule type" value="Genomic_DNA"/>
</dbReference>
<gene>
    <name evidence="1" type="ORF">chiPu_0014960</name>
</gene>
<evidence type="ECO:0000313" key="2">
    <source>
        <dbReference type="Proteomes" id="UP000287033"/>
    </source>
</evidence>
<sequence>MEQKDKSSHNRMKQCRVGREHALMYYLNPEEQIVVCIMGTAVKKWPSCEVLVCYFRVTEKPNMIPLAFDEF</sequence>
<evidence type="ECO:0000313" key="1">
    <source>
        <dbReference type="EMBL" id="GCC36466.1"/>
    </source>
</evidence>
<keyword evidence="2" id="KW-1185">Reference proteome</keyword>
<comment type="caution">
    <text evidence="1">The sequence shown here is derived from an EMBL/GenBank/DDBJ whole genome shotgun (WGS) entry which is preliminary data.</text>
</comment>
<proteinExistence type="predicted"/>